<reference evidence="15" key="1">
    <citation type="submission" date="2017-09" db="EMBL/GenBank/DDBJ databases">
        <authorList>
            <person name="Feng G."/>
            <person name="Zhu H."/>
        </authorList>
    </citation>
    <scope>NUCLEOTIDE SEQUENCE [LARGE SCALE GENOMIC DNA]</scope>
    <source>
        <strain evidence="15">1PNM-20</strain>
    </source>
</reference>
<comment type="pathway">
    <text evidence="1">Cofactor biosynthesis; tetrahydrofolate biosynthesis; 2-amino-4-hydroxy-6-hydroxymethyl-7,8-dihydropteridine diphosphate from 7,8-dihydroneopterin triphosphate: step 4/4.</text>
</comment>
<dbReference type="AlphaFoldDB" id="A0A2A2SEH8"/>
<evidence type="ECO:0000256" key="3">
    <source>
        <dbReference type="ARBA" id="ARBA00013253"/>
    </source>
</evidence>
<keyword evidence="7 14" id="KW-0418">Kinase</keyword>
<dbReference type="EC" id="2.7.6.3" evidence="3"/>
<evidence type="ECO:0000313" key="15">
    <source>
        <dbReference type="Proteomes" id="UP000218151"/>
    </source>
</evidence>
<keyword evidence="15" id="KW-1185">Reference proteome</keyword>
<dbReference type="GO" id="GO:0016301">
    <property type="term" value="F:kinase activity"/>
    <property type="evidence" value="ECO:0007669"/>
    <property type="project" value="UniProtKB-KW"/>
</dbReference>
<keyword evidence="6" id="KW-0547">Nucleotide-binding</keyword>
<dbReference type="GO" id="GO:0005524">
    <property type="term" value="F:ATP binding"/>
    <property type="evidence" value="ECO:0007669"/>
    <property type="project" value="UniProtKB-KW"/>
</dbReference>
<protein>
    <recommendedName>
        <fullName evidence="4">2-amino-4-hydroxy-6-hydroxymethyldihydropteridine pyrophosphokinase</fullName>
        <ecNumber evidence="3">2.7.6.3</ecNumber>
    </recommendedName>
    <alternativeName>
        <fullName evidence="11">6-hydroxymethyl-7,8-dihydropterin pyrophosphokinase</fullName>
    </alternativeName>
    <alternativeName>
        <fullName evidence="12">7,8-dihydro-6-hydroxymethylpterin-pyrophosphokinase</fullName>
    </alternativeName>
</protein>
<dbReference type="SUPFAM" id="SSF55083">
    <property type="entry name" value="6-hydroxymethyl-7,8-dihydropterin pyrophosphokinase, HPPK"/>
    <property type="match status" value="1"/>
</dbReference>
<evidence type="ECO:0000259" key="13">
    <source>
        <dbReference type="PROSITE" id="PS00794"/>
    </source>
</evidence>
<keyword evidence="5" id="KW-0808">Transferase</keyword>
<evidence type="ECO:0000256" key="2">
    <source>
        <dbReference type="ARBA" id="ARBA00005810"/>
    </source>
</evidence>
<proteinExistence type="inferred from homology"/>
<dbReference type="GO" id="GO:0046654">
    <property type="term" value="P:tetrahydrofolate biosynthetic process"/>
    <property type="evidence" value="ECO:0007669"/>
    <property type="project" value="UniProtKB-UniPathway"/>
</dbReference>
<dbReference type="Proteomes" id="UP000218151">
    <property type="component" value="Unassembled WGS sequence"/>
</dbReference>
<gene>
    <name evidence="14" type="primary">folK</name>
    <name evidence="14" type="ORF">CKY28_08345</name>
</gene>
<evidence type="ECO:0000256" key="7">
    <source>
        <dbReference type="ARBA" id="ARBA00022777"/>
    </source>
</evidence>
<evidence type="ECO:0000256" key="1">
    <source>
        <dbReference type="ARBA" id="ARBA00005051"/>
    </source>
</evidence>
<dbReference type="InterPro" id="IPR035907">
    <property type="entry name" value="Hppk_sf"/>
</dbReference>
<dbReference type="UniPathway" id="UPA00077">
    <property type="reaction ID" value="UER00155"/>
</dbReference>
<dbReference type="PROSITE" id="PS00794">
    <property type="entry name" value="HPPK"/>
    <property type="match status" value="1"/>
</dbReference>
<dbReference type="RefSeq" id="WP_095997891.1">
    <property type="nucleotide sequence ID" value="NZ_NSLI01000003.1"/>
</dbReference>
<evidence type="ECO:0000256" key="9">
    <source>
        <dbReference type="ARBA" id="ARBA00022909"/>
    </source>
</evidence>
<name>A0A2A2SEH8_9SPHN</name>
<dbReference type="GO" id="GO:0003848">
    <property type="term" value="F:2-amino-4-hydroxy-6-hydroxymethyldihydropteridine diphosphokinase activity"/>
    <property type="evidence" value="ECO:0007669"/>
    <property type="project" value="UniProtKB-EC"/>
</dbReference>
<evidence type="ECO:0000256" key="8">
    <source>
        <dbReference type="ARBA" id="ARBA00022840"/>
    </source>
</evidence>
<dbReference type="PANTHER" id="PTHR43071">
    <property type="entry name" value="2-AMINO-4-HYDROXY-6-HYDROXYMETHYLDIHYDROPTERIDINE PYROPHOSPHOKINASE"/>
    <property type="match status" value="1"/>
</dbReference>
<dbReference type="Gene3D" id="3.30.70.560">
    <property type="entry name" value="7,8-Dihydro-6-hydroxymethylpterin-pyrophosphokinase HPPK"/>
    <property type="match status" value="1"/>
</dbReference>
<evidence type="ECO:0000313" key="14">
    <source>
        <dbReference type="EMBL" id="PAX07649.1"/>
    </source>
</evidence>
<dbReference type="InterPro" id="IPR000550">
    <property type="entry name" value="Hppk"/>
</dbReference>
<dbReference type="NCBIfam" id="TIGR01498">
    <property type="entry name" value="folK"/>
    <property type="match status" value="1"/>
</dbReference>
<organism evidence="14 15">
    <name type="scientific">Sphingomonas lenta</name>
    <dbReference type="NCBI Taxonomy" id="1141887"/>
    <lineage>
        <taxon>Bacteria</taxon>
        <taxon>Pseudomonadati</taxon>
        <taxon>Pseudomonadota</taxon>
        <taxon>Alphaproteobacteria</taxon>
        <taxon>Sphingomonadales</taxon>
        <taxon>Sphingomonadaceae</taxon>
        <taxon>Sphingomonas</taxon>
    </lineage>
</organism>
<comment type="similarity">
    <text evidence="2">Belongs to the HPPK family.</text>
</comment>
<comment type="caution">
    <text evidence="14">The sequence shown here is derived from an EMBL/GenBank/DDBJ whole genome shotgun (WGS) entry which is preliminary data.</text>
</comment>
<sequence length="158" mass="17166">MGTATYLVALGSNRRSRWGSPERTVAAALDAIGGVIAASPLLGTPAMGPSSRRFVNAVALVESAEEPPAMLERLKRIERGFGRRPGRRWGARVIDLDLIGWSGGTWAGPGLVVPHPSFRERRFVLAPLAAVAPRWRDPVTGRTARQLLALVDRRRPRS</sequence>
<evidence type="ECO:0000256" key="6">
    <source>
        <dbReference type="ARBA" id="ARBA00022741"/>
    </source>
</evidence>
<evidence type="ECO:0000256" key="4">
    <source>
        <dbReference type="ARBA" id="ARBA00016218"/>
    </source>
</evidence>
<dbReference type="PANTHER" id="PTHR43071:SF1">
    <property type="entry name" value="2-AMINO-4-HYDROXY-6-HYDROXYMETHYLDIHYDROPTERIDINE PYROPHOSPHOKINASE"/>
    <property type="match status" value="1"/>
</dbReference>
<dbReference type="Pfam" id="PF01288">
    <property type="entry name" value="HPPK"/>
    <property type="match status" value="1"/>
</dbReference>
<evidence type="ECO:0000256" key="12">
    <source>
        <dbReference type="ARBA" id="ARBA00033413"/>
    </source>
</evidence>
<accession>A0A2A2SEH8</accession>
<evidence type="ECO:0000256" key="11">
    <source>
        <dbReference type="ARBA" id="ARBA00029766"/>
    </source>
</evidence>
<comment type="function">
    <text evidence="10">Catalyzes the transfer of pyrophosphate from adenosine triphosphate (ATP) to 6-hydroxymethyl-7,8-dihydropterin, an enzymatic step in folate biosynthesis pathway.</text>
</comment>
<evidence type="ECO:0000256" key="10">
    <source>
        <dbReference type="ARBA" id="ARBA00029409"/>
    </source>
</evidence>
<dbReference type="EMBL" id="NSLI01000003">
    <property type="protein sequence ID" value="PAX07649.1"/>
    <property type="molecule type" value="Genomic_DNA"/>
</dbReference>
<keyword evidence="8" id="KW-0067">ATP-binding</keyword>
<feature type="domain" description="7,8-dihydro-6-hydroxymethylpterin-pyrophosphokinase" evidence="13">
    <location>
        <begin position="88"/>
        <end position="99"/>
    </location>
</feature>
<evidence type="ECO:0000256" key="5">
    <source>
        <dbReference type="ARBA" id="ARBA00022679"/>
    </source>
</evidence>
<dbReference type="GO" id="GO:0046656">
    <property type="term" value="P:folic acid biosynthetic process"/>
    <property type="evidence" value="ECO:0007669"/>
    <property type="project" value="UniProtKB-KW"/>
</dbReference>
<keyword evidence="9" id="KW-0289">Folate biosynthesis</keyword>
<dbReference type="OrthoDB" id="9808041at2"/>